<sequence>MSLAFATILSGIPFARTPRSLCRTPDLPHPLRHKHPLQPRAKLIHSAEKEDQVTNIETQLRALDAPSAADQAYVALSTPNTPVPSTWMDTLLLLKDYGITGELLSRMASRLGILSLLNVSPARAGSLFKLLDTAISLSASQKRRVLTSRPDLLLSDVNLVNSSLESLQEAGLRRRDLQRLVVIWPRMLLLHPAYVNRVTRFLQHSPLWIPKHMLRPLLRRAPWILVFDIDSQMAPVAYWLDEYVFPFLKRPDRTRFILSAPMVLSRSRSSLNEVMEFLWSNTRLTDTQQVSVLRQFPSILTFSVDEVLQPAVDYFVKDLHFSTSEVSRLIHAFPRIITLRVEQDILPVVKFLVSRRISNVSRIIKRFPPILANDLMTDTIPKMNYLEHELGLTVHDILKFPGYFSYDLEARIIPRTKFAQENGVSISKVGLSRMLSSSDETFCKLVHMTQESYKLFCESVASSRKLINGLNISEQSAGKEALEATRPGPP</sequence>
<proteinExistence type="inferred from homology"/>
<organism evidence="3 4">
    <name type="scientific">Gracilariopsis chorda</name>
    <dbReference type="NCBI Taxonomy" id="448386"/>
    <lineage>
        <taxon>Eukaryota</taxon>
        <taxon>Rhodophyta</taxon>
        <taxon>Florideophyceae</taxon>
        <taxon>Rhodymeniophycidae</taxon>
        <taxon>Gracilariales</taxon>
        <taxon>Gracilariaceae</taxon>
        <taxon>Gracilariopsis</taxon>
    </lineage>
</organism>
<dbReference type="InterPro" id="IPR003690">
    <property type="entry name" value="MTERF"/>
</dbReference>
<protein>
    <submittedName>
        <fullName evidence="3">Transcription termination factor MTERF5, chloroplastic</fullName>
    </submittedName>
</protein>
<gene>
    <name evidence="3" type="ORF">BWQ96_06170</name>
</gene>
<evidence type="ECO:0000313" key="3">
    <source>
        <dbReference type="EMBL" id="PXF44089.1"/>
    </source>
</evidence>
<dbReference type="Pfam" id="PF02536">
    <property type="entry name" value="mTERF"/>
    <property type="match status" value="2"/>
</dbReference>
<comment type="caution">
    <text evidence="3">The sequence shown here is derived from an EMBL/GenBank/DDBJ whole genome shotgun (WGS) entry which is preliminary data.</text>
</comment>
<evidence type="ECO:0000256" key="2">
    <source>
        <dbReference type="ARBA" id="ARBA00022946"/>
    </source>
</evidence>
<dbReference type="PANTHER" id="PTHR13068:SF112">
    <property type="entry name" value="TRANSCRIPTION TERMINATION FACTOR 3, MITOCHONDRIAL"/>
    <property type="match status" value="1"/>
</dbReference>
<dbReference type="STRING" id="448386.A0A2V3IPV6"/>
<dbReference type="PANTHER" id="PTHR13068">
    <property type="entry name" value="CGI-12 PROTEIN-RELATED"/>
    <property type="match status" value="1"/>
</dbReference>
<dbReference type="GO" id="GO:0003676">
    <property type="term" value="F:nucleic acid binding"/>
    <property type="evidence" value="ECO:0007669"/>
    <property type="project" value="InterPro"/>
</dbReference>
<reference evidence="3 4" key="1">
    <citation type="journal article" date="2018" name="Mol. Biol. Evol.">
        <title>Analysis of the draft genome of the red seaweed Gracilariopsis chorda provides insights into genome size evolution in Rhodophyta.</title>
        <authorList>
            <person name="Lee J."/>
            <person name="Yang E.C."/>
            <person name="Graf L."/>
            <person name="Yang J.H."/>
            <person name="Qiu H."/>
            <person name="Zel Zion U."/>
            <person name="Chan C.X."/>
            <person name="Stephens T.G."/>
            <person name="Weber A.P.M."/>
            <person name="Boo G.H."/>
            <person name="Boo S.M."/>
            <person name="Kim K.M."/>
            <person name="Shin Y."/>
            <person name="Jung M."/>
            <person name="Lee S.J."/>
            <person name="Yim H.S."/>
            <person name="Lee J.H."/>
            <person name="Bhattacharya D."/>
            <person name="Yoon H.S."/>
        </authorList>
    </citation>
    <scope>NUCLEOTIDE SEQUENCE [LARGE SCALE GENOMIC DNA]</scope>
    <source>
        <strain evidence="3 4">SKKU-2015</strain>
        <tissue evidence="3">Whole body</tissue>
    </source>
</reference>
<name>A0A2V3IPV6_9FLOR</name>
<dbReference type="SMART" id="SM00733">
    <property type="entry name" value="Mterf"/>
    <property type="match status" value="7"/>
</dbReference>
<dbReference type="Proteomes" id="UP000247409">
    <property type="component" value="Unassembled WGS sequence"/>
</dbReference>
<dbReference type="AlphaFoldDB" id="A0A2V3IPV6"/>
<dbReference type="Gene3D" id="1.25.70.10">
    <property type="entry name" value="Transcription termination factor 3, mitochondrial"/>
    <property type="match status" value="2"/>
</dbReference>
<accession>A0A2V3IPV6</accession>
<keyword evidence="4" id="KW-1185">Reference proteome</keyword>
<dbReference type="EMBL" id="NBIV01000102">
    <property type="protein sequence ID" value="PXF44089.1"/>
    <property type="molecule type" value="Genomic_DNA"/>
</dbReference>
<evidence type="ECO:0000313" key="4">
    <source>
        <dbReference type="Proteomes" id="UP000247409"/>
    </source>
</evidence>
<keyword evidence="2" id="KW-0809">Transit peptide</keyword>
<comment type="similarity">
    <text evidence="1">Belongs to the mTERF family.</text>
</comment>
<evidence type="ECO:0000256" key="1">
    <source>
        <dbReference type="ARBA" id="ARBA00007692"/>
    </source>
</evidence>
<dbReference type="OrthoDB" id="5513at2759"/>
<dbReference type="InterPro" id="IPR038538">
    <property type="entry name" value="MTERF_sf"/>
</dbReference>